<dbReference type="InterPro" id="IPR043502">
    <property type="entry name" value="DNA/RNA_pol_sf"/>
</dbReference>
<dbReference type="Gene3D" id="3.30.70.270">
    <property type="match status" value="1"/>
</dbReference>
<dbReference type="Gene3D" id="3.10.10.10">
    <property type="entry name" value="HIV Type 1 Reverse Transcriptase, subunit A, domain 1"/>
    <property type="match status" value="1"/>
</dbReference>
<accession>A0A438I1Y0</accession>
<gene>
    <name evidence="1" type="ORF">CK203_046458</name>
</gene>
<protein>
    <recommendedName>
        <fullName evidence="3">Reverse transcriptase/retrotransposon-derived protein RNase H-like domain-containing protein</fullName>
    </recommendedName>
</protein>
<proteinExistence type="predicted"/>
<dbReference type="EMBL" id="QGNW01000152">
    <property type="protein sequence ID" value="RVW90715.1"/>
    <property type="molecule type" value="Genomic_DNA"/>
</dbReference>
<dbReference type="InterPro" id="IPR032567">
    <property type="entry name" value="RTL1-rel"/>
</dbReference>
<evidence type="ECO:0000313" key="1">
    <source>
        <dbReference type="EMBL" id="RVW90715.1"/>
    </source>
</evidence>
<dbReference type="Proteomes" id="UP000288805">
    <property type="component" value="Unassembled WGS sequence"/>
</dbReference>
<name>A0A438I1Y0_VITVI</name>
<sequence length="193" mass="22238">MEDNTKFKCDCPTCENKKFITEKPKEDNKTDKQKPRPQGKVFAMTHYDAQATFDMLEFNFQGKHVDRPLRMISALRSNSLLRKCCQGFLAYVKDVEFTFDLVPETSPISKTLYRMAPVELKELKKNDGSLRLCIDYRKLNKVIVRNSYHLPRIDDLFDQLQGSRGFVVYSDASHEGLGCVLTEHGKVVAYASR</sequence>
<organism evidence="1 2">
    <name type="scientific">Vitis vinifera</name>
    <name type="common">Grape</name>
    <dbReference type="NCBI Taxonomy" id="29760"/>
    <lineage>
        <taxon>Eukaryota</taxon>
        <taxon>Viridiplantae</taxon>
        <taxon>Streptophyta</taxon>
        <taxon>Embryophyta</taxon>
        <taxon>Tracheophyta</taxon>
        <taxon>Spermatophyta</taxon>
        <taxon>Magnoliopsida</taxon>
        <taxon>eudicotyledons</taxon>
        <taxon>Gunneridae</taxon>
        <taxon>Pentapetalae</taxon>
        <taxon>rosids</taxon>
        <taxon>Vitales</taxon>
        <taxon>Vitaceae</taxon>
        <taxon>Viteae</taxon>
        <taxon>Vitis</taxon>
    </lineage>
</organism>
<evidence type="ECO:0000313" key="2">
    <source>
        <dbReference type="Proteomes" id="UP000288805"/>
    </source>
</evidence>
<evidence type="ECO:0008006" key="3">
    <source>
        <dbReference type="Google" id="ProtNLM"/>
    </source>
</evidence>
<comment type="caution">
    <text evidence="1">The sequence shown here is derived from an EMBL/GenBank/DDBJ whole genome shotgun (WGS) entry which is preliminary data.</text>
</comment>
<dbReference type="AlphaFoldDB" id="A0A438I1Y0"/>
<dbReference type="InterPro" id="IPR043128">
    <property type="entry name" value="Rev_trsase/Diguanyl_cyclase"/>
</dbReference>
<dbReference type="PANTHER" id="PTHR15503">
    <property type="entry name" value="LDOC1 RELATED"/>
    <property type="match status" value="1"/>
</dbReference>
<dbReference type="PANTHER" id="PTHR15503:SF45">
    <property type="entry name" value="RNA-DIRECTED DNA POLYMERASE HOMOLOG"/>
    <property type="match status" value="1"/>
</dbReference>
<dbReference type="SUPFAM" id="SSF56672">
    <property type="entry name" value="DNA/RNA polymerases"/>
    <property type="match status" value="1"/>
</dbReference>
<reference evidence="1 2" key="1">
    <citation type="journal article" date="2018" name="PLoS Genet.">
        <title>Population sequencing reveals clonal diversity and ancestral inbreeding in the grapevine cultivar Chardonnay.</title>
        <authorList>
            <person name="Roach M.J."/>
            <person name="Johnson D.L."/>
            <person name="Bohlmann J."/>
            <person name="van Vuuren H.J."/>
            <person name="Jones S.J."/>
            <person name="Pretorius I.S."/>
            <person name="Schmidt S.A."/>
            <person name="Borneman A.R."/>
        </authorList>
    </citation>
    <scope>NUCLEOTIDE SEQUENCE [LARGE SCALE GENOMIC DNA]</scope>
    <source>
        <strain evidence="2">cv. Chardonnay</strain>
        <tissue evidence="1">Leaf</tissue>
    </source>
</reference>